<evidence type="ECO:0000313" key="3">
    <source>
        <dbReference type="Proteomes" id="UP001499988"/>
    </source>
</evidence>
<feature type="transmembrane region" description="Helical" evidence="1">
    <location>
        <begin position="16"/>
        <end position="38"/>
    </location>
</feature>
<comment type="caution">
    <text evidence="2">The sequence shown here is derived from an EMBL/GenBank/DDBJ whole genome shotgun (WGS) entry which is preliminary data.</text>
</comment>
<feature type="transmembrane region" description="Helical" evidence="1">
    <location>
        <begin position="129"/>
        <end position="151"/>
    </location>
</feature>
<proteinExistence type="predicted"/>
<dbReference type="RefSeq" id="WP_345336747.1">
    <property type="nucleotide sequence ID" value="NZ_BAABJZ010000100.1"/>
</dbReference>
<protein>
    <recommendedName>
        <fullName evidence="4">DUF2878 domain-containing protein</fullName>
    </recommendedName>
</protein>
<evidence type="ECO:0008006" key="4">
    <source>
        <dbReference type="Google" id="ProtNLM"/>
    </source>
</evidence>
<evidence type="ECO:0000313" key="2">
    <source>
        <dbReference type="EMBL" id="GAA4898490.1"/>
    </source>
</evidence>
<dbReference type="Pfam" id="PF11086">
    <property type="entry name" value="DUF2878"/>
    <property type="match status" value="1"/>
</dbReference>
<organism evidence="2 3">
    <name type="scientific">Ferrimonas pelagia</name>
    <dbReference type="NCBI Taxonomy" id="1177826"/>
    <lineage>
        <taxon>Bacteria</taxon>
        <taxon>Pseudomonadati</taxon>
        <taxon>Pseudomonadota</taxon>
        <taxon>Gammaproteobacteria</taxon>
        <taxon>Alteromonadales</taxon>
        <taxon>Ferrimonadaceae</taxon>
        <taxon>Ferrimonas</taxon>
    </lineage>
</organism>
<sequence>MSARDLVLTSTAFNGFWLLAVWGQWDWPLLLGLAAVWLRWPRAGLWALPIALVGVGLDSLWTQAGVFRFEQLPGWLLVLWLGFGTYAWALRRVVVAAPSHWLALIGACAGAMSYWAGVRLGAVSWPMGLVPTLSLLWLEWFLLTLAIQAGLRRAMQSDSRRACAHRVRPGEEA</sequence>
<keyword evidence="1" id="KW-0472">Membrane</keyword>
<dbReference type="InterPro" id="IPR021306">
    <property type="entry name" value="DUF2878"/>
</dbReference>
<keyword evidence="1" id="KW-0812">Transmembrane</keyword>
<feature type="transmembrane region" description="Helical" evidence="1">
    <location>
        <begin position="101"/>
        <end position="117"/>
    </location>
</feature>
<dbReference type="Proteomes" id="UP001499988">
    <property type="component" value="Unassembled WGS sequence"/>
</dbReference>
<feature type="transmembrane region" description="Helical" evidence="1">
    <location>
        <begin position="72"/>
        <end position="89"/>
    </location>
</feature>
<keyword evidence="1" id="KW-1133">Transmembrane helix</keyword>
<feature type="transmembrane region" description="Helical" evidence="1">
    <location>
        <begin position="45"/>
        <end position="66"/>
    </location>
</feature>
<evidence type="ECO:0000256" key="1">
    <source>
        <dbReference type="SAM" id="Phobius"/>
    </source>
</evidence>
<dbReference type="EMBL" id="BAABJZ010000100">
    <property type="protein sequence ID" value="GAA4898490.1"/>
    <property type="molecule type" value="Genomic_DNA"/>
</dbReference>
<gene>
    <name evidence="2" type="ORF">GCM10023333_34850</name>
</gene>
<reference evidence="3" key="1">
    <citation type="journal article" date="2019" name="Int. J. Syst. Evol. Microbiol.">
        <title>The Global Catalogue of Microorganisms (GCM) 10K type strain sequencing project: providing services to taxonomists for standard genome sequencing and annotation.</title>
        <authorList>
            <consortium name="The Broad Institute Genomics Platform"/>
            <consortium name="The Broad Institute Genome Sequencing Center for Infectious Disease"/>
            <person name="Wu L."/>
            <person name="Ma J."/>
        </authorList>
    </citation>
    <scope>NUCLEOTIDE SEQUENCE [LARGE SCALE GENOMIC DNA]</scope>
    <source>
        <strain evidence="3">JCM 18401</strain>
    </source>
</reference>
<name>A0ABP9FCF3_9GAMM</name>
<keyword evidence="3" id="KW-1185">Reference proteome</keyword>
<accession>A0ABP9FCF3</accession>